<dbReference type="EMBL" id="CDMY01000433">
    <property type="protein sequence ID" value="CEM12109.1"/>
    <property type="molecule type" value="Genomic_DNA"/>
</dbReference>
<dbReference type="VEuPathDB" id="CryptoDB:Vbra_15315"/>
<evidence type="ECO:0000256" key="2">
    <source>
        <dbReference type="ARBA" id="ARBA00022837"/>
    </source>
</evidence>
<dbReference type="InParanoid" id="A0A0G4FGB9"/>
<dbReference type="PROSITE" id="PS50222">
    <property type="entry name" value="EF_HAND_2"/>
    <property type="match status" value="3"/>
</dbReference>
<keyword evidence="5" id="KW-1185">Reference proteome</keyword>
<dbReference type="InterPro" id="IPR050145">
    <property type="entry name" value="Centrin_CML-like"/>
</dbReference>
<organism evidence="4 5">
    <name type="scientific">Vitrella brassicaformis (strain CCMP3155)</name>
    <dbReference type="NCBI Taxonomy" id="1169540"/>
    <lineage>
        <taxon>Eukaryota</taxon>
        <taxon>Sar</taxon>
        <taxon>Alveolata</taxon>
        <taxon>Colpodellida</taxon>
        <taxon>Vitrellaceae</taxon>
        <taxon>Vitrella</taxon>
    </lineage>
</organism>
<dbReference type="InterPro" id="IPR018247">
    <property type="entry name" value="EF_Hand_1_Ca_BS"/>
</dbReference>
<evidence type="ECO:0000259" key="3">
    <source>
        <dbReference type="PROSITE" id="PS50222"/>
    </source>
</evidence>
<dbReference type="SUPFAM" id="SSF47473">
    <property type="entry name" value="EF-hand"/>
    <property type="match status" value="1"/>
</dbReference>
<dbReference type="PROSITE" id="PS00018">
    <property type="entry name" value="EF_HAND_1"/>
    <property type="match status" value="2"/>
</dbReference>
<gene>
    <name evidence="4" type="ORF">Vbra_15315</name>
</gene>
<dbReference type="AlphaFoldDB" id="A0A0G4FGB9"/>
<dbReference type="OrthoDB" id="26525at2759"/>
<dbReference type="GO" id="GO:0005509">
    <property type="term" value="F:calcium ion binding"/>
    <property type="evidence" value="ECO:0007669"/>
    <property type="project" value="InterPro"/>
</dbReference>
<sequence length="229" mass="26440">MKRLLARILPAAQHSVAKAPSLAPKGSQVLTRRTYQQIPIQSDTYWATSGALRLEKKTPSYDDSAIQEWKDQFPHLKDYSAADLMEWRRAFDSFDVDNDGFISQADLQKDPSFTVEKIHLLKEYDRDKNALIDFGEFVEAMMAIDMTSLRDSFAGFDPSDVILEFDRYSVTPDGSQRGRRITLDGVKHVMREHDFSVVCDHDARKLFSHMDINGDNEIDFEDFKQWLKH</sequence>
<dbReference type="PhylomeDB" id="A0A0G4FGB9"/>
<dbReference type="STRING" id="1169540.A0A0G4FGB9"/>
<feature type="domain" description="EF-hand" evidence="3">
    <location>
        <begin position="120"/>
        <end position="147"/>
    </location>
</feature>
<evidence type="ECO:0000313" key="5">
    <source>
        <dbReference type="Proteomes" id="UP000041254"/>
    </source>
</evidence>
<keyword evidence="1" id="KW-0677">Repeat</keyword>
<dbReference type="InterPro" id="IPR011992">
    <property type="entry name" value="EF-hand-dom_pair"/>
</dbReference>
<dbReference type="Pfam" id="PF00036">
    <property type="entry name" value="EF-hand_1"/>
    <property type="match status" value="1"/>
</dbReference>
<dbReference type="Pfam" id="PF13499">
    <property type="entry name" value="EF-hand_7"/>
    <property type="match status" value="1"/>
</dbReference>
<dbReference type="CDD" id="cd00051">
    <property type="entry name" value="EFh"/>
    <property type="match status" value="1"/>
</dbReference>
<dbReference type="Gene3D" id="1.10.238.10">
    <property type="entry name" value="EF-hand"/>
    <property type="match status" value="2"/>
</dbReference>
<dbReference type="InterPro" id="IPR002048">
    <property type="entry name" value="EF_hand_dom"/>
</dbReference>
<dbReference type="Proteomes" id="UP000041254">
    <property type="component" value="Unassembled WGS sequence"/>
</dbReference>
<evidence type="ECO:0000256" key="1">
    <source>
        <dbReference type="ARBA" id="ARBA00022737"/>
    </source>
</evidence>
<dbReference type="SMART" id="SM00054">
    <property type="entry name" value="EFh"/>
    <property type="match status" value="3"/>
</dbReference>
<dbReference type="PANTHER" id="PTHR23050">
    <property type="entry name" value="CALCIUM BINDING PROTEIN"/>
    <property type="match status" value="1"/>
</dbReference>
<evidence type="ECO:0000313" key="4">
    <source>
        <dbReference type="EMBL" id="CEM12109.1"/>
    </source>
</evidence>
<keyword evidence="2" id="KW-0106">Calcium</keyword>
<dbReference type="OMA" id="AVHEWRE"/>
<feature type="domain" description="EF-hand" evidence="3">
    <location>
        <begin position="82"/>
        <end position="117"/>
    </location>
</feature>
<protein>
    <recommendedName>
        <fullName evidence="3">EF-hand domain-containing protein</fullName>
    </recommendedName>
</protein>
<reference evidence="4 5" key="1">
    <citation type="submission" date="2014-11" db="EMBL/GenBank/DDBJ databases">
        <authorList>
            <person name="Zhu J."/>
            <person name="Qi W."/>
            <person name="Song R."/>
        </authorList>
    </citation>
    <scope>NUCLEOTIDE SEQUENCE [LARGE SCALE GENOMIC DNA]</scope>
</reference>
<proteinExistence type="predicted"/>
<name>A0A0G4FGB9_VITBC</name>
<feature type="domain" description="EF-hand" evidence="3">
    <location>
        <begin position="198"/>
        <end position="229"/>
    </location>
</feature>
<accession>A0A0G4FGB9</accession>